<proteinExistence type="predicted"/>
<name>A0A4Y7Q1E4_9AGAM</name>
<dbReference type="VEuPathDB" id="FungiDB:BD410DRAFT_789557"/>
<feature type="compositionally biased region" description="Pro residues" evidence="1">
    <location>
        <begin position="17"/>
        <end position="27"/>
    </location>
</feature>
<dbReference type="OrthoDB" id="3267608at2759"/>
<protein>
    <recommendedName>
        <fullName evidence="2">26S proteasome regulatory subunit Rpn6 N-terminal domain-containing protein</fullName>
    </recommendedName>
</protein>
<dbReference type="AlphaFoldDB" id="A0A4Y7Q1E4"/>
<gene>
    <name evidence="3" type="ORF">BD410DRAFT_789557</name>
</gene>
<sequence>MSSTAKAKTAKLSTPFLPSPSLPSVPPLPSTPLPSTLSFFRICVNGRALLIPWFRTVRTLLDFFNSIPNSKDTQMRVLQENIEWARSEKRIFLKLSLETQPASLRRGF</sequence>
<evidence type="ECO:0000313" key="4">
    <source>
        <dbReference type="Proteomes" id="UP000294933"/>
    </source>
</evidence>
<feature type="domain" description="26S proteasome regulatory subunit Rpn6 N-terminal" evidence="2">
    <location>
        <begin position="56"/>
        <end position="97"/>
    </location>
</feature>
<evidence type="ECO:0000313" key="3">
    <source>
        <dbReference type="EMBL" id="TDL21454.1"/>
    </source>
</evidence>
<dbReference type="EMBL" id="ML170180">
    <property type="protein sequence ID" value="TDL21454.1"/>
    <property type="molecule type" value="Genomic_DNA"/>
</dbReference>
<evidence type="ECO:0000259" key="2">
    <source>
        <dbReference type="Pfam" id="PF18055"/>
    </source>
</evidence>
<dbReference type="Gene3D" id="1.25.40.570">
    <property type="match status" value="1"/>
</dbReference>
<dbReference type="STRING" id="50990.A0A4Y7Q1E4"/>
<dbReference type="Proteomes" id="UP000294933">
    <property type="component" value="Unassembled WGS sequence"/>
</dbReference>
<dbReference type="InterPro" id="IPR040773">
    <property type="entry name" value="Rpn6_N"/>
</dbReference>
<keyword evidence="4" id="KW-1185">Reference proteome</keyword>
<reference evidence="3 4" key="1">
    <citation type="submission" date="2018-06" db="EMBL/GenBank/DDBJ databases">
        <title>A transcriptomic atlas of mushroom development highlights an independent origin of complex multicellularity.</title>
        <authorList>
            <consortium name="DOE Joint Genome Institute"/>
            <person name="Krizsan K."/>
            <person name="Almasi E."/>
            <person name="Merenyi Z."/>
            <person name="Sahu N."/>
            <person name="Viragh M."/>
            <person name="Koszo T."/>
            <person name="Mondo S."/>
            <person name="Kiss B."/>
            <person name="Balint B."/>
            <person name="Kues U."/>
            <person name="Barry K."/>
            <person name="Hegedus J.C."/>
            <person name="Henrissat B."/>
            <person name="Johnson J."/>
            <person name="Lipzen A."/>
            <person name="Ohm R."/>
            <person name="Nagy I."/>
            <person name="Pangilinan J."/>
            <person name="Yan J."/>
            <person name="Xiong Y."/>
            <person name="Grigoriev I.V."/>
            <person name="Hibbett D.S."/>
            <person name="Nagy L.G."/>
        </authorList>
    </citation>
    <scope>NUCLEOTIDE SEQUENCE [LARGE SCALE GENOMIC DNA]</scope>
    <source>
        <strain evidence="3 4">SZMC22713</strain>
    </source>
</reference>
<evidence type="ECO:0000256" key="1">
    <source>
        <dbReference type="SAM" id="MobiDB-lite"/>
    </source>
</evidence>
<accession>A0A4Y7Q1E4</accession>
<organism evidence="3 4">
    <name type="scientific">Rickenella mellea</name>
    <dbReference type="NCBI Taxonomy" id="50990"/>
    <lineage>
        <taxon>Eukaryota</taxon>
        <taxon>Fungi</taxon>
        <taxon>Dikarya</taxon>
        <taxon>Basidiomycota</taxon>
        <taxon>Agaricomycotina</taxon>
        <taxon>Agaricomycetes</taxon>
        <taxon>Hymenochaetales</taxon>
        <taxon>Rickenellaceae</taxon>
        <taxon>Rickenella</taxon>
    </lineage>
</organism>
<feature type="region of interest" description="Disordered" evidence="1">
    <location>
        <begin position="1"/>
        <end position="27"/>
    </location>
</feature>
<dbReference type="Pfam" id="PF18055">
    <property type="entry name" value="RPN6_N"/>
    <property type="match status" value="1"/>
</dbReference>